<dbReference type="SFLD" id="SFLDF00027">
    <property type="entry name" value="p-type_atpase"/>
    <property type="match status" value="1"/>
</dbReference>
<dbReference type="PANTHER" id="PTHR42861">
    <property type="entry name" value="CALCIUM-TRANSPORTING ATPASE"/>
    <property type="match status" value="1"/>
</dbReference>
<dbReference type="RefSeq" id="WP_050004410.1">
    <property type="nucleotide sequence ID" value="NZ_CAUBPW010000015.1"/>
</dbReference>
<keyword evidence="3" id="KW-1278">Translocase</keyword>
<dbReference type="Pfam" id="PF00702">
    <property type="entry name" value="Hydrolase"/>
    <property type="match status" value="1"/>
</dbReference>
<keyword evidence="9" id="KW-0378">Hydrolase</keyword>
<feature type="transmembrane region" description="Helical" evidence="7">
    <location>
        <begin position="761"/>
        <end position="783"/>
    </location>
</feature>
<dbReference type="SUPFAM" id="SSF81660">
    <property type="entry name" value="Metal cation-transporting ATPase, ATP-binding domain N"/>
    <property type="match status" value="1"/>
</dbReference>
<dbReference type="PROSITE" id="PS00154">
    <property type="entry name" value="ATPASE_E1_E2"/>
    <property type="match status" value="1"/>
</dbReference>
<dbReference type="InterPro" id="IPR023214">
    <property type="entry name" value="HAD_sf"/>
</dbReference>
<dbReference type="Gene3D" id="2.70.150.10">
    <property type="entry name" value="Calcium-transporting ATPase, cytoplasmic transduction domain A"/>
    <property type="match status" value="1"/>
</dbReference>
<sequence>MKQNRKRSERRPVERLCPTPETGLTEEQAAQRRAAGWNNAAQDSLSKTEWQIVRDNVFTFFNFVFVALAACLFAVGAYRDMMFLGIVAANVFIGIVQELRVKRTLDKVTLLSGSTACVVRGGRTRTVPTDELVLDDIVLLRPGSQVCADAVVADGTLEVNEALLTGEAELVQKRPGDTLLSGSFVVTGACAARLDKVGTDCYAARITGEARRRKRHRSEMMRALDRLLRFISIAIIPVFVIMFAKQYFFLHTGLEYAMSSTVAAIIGMIPEGLYLLVSVALAVSVISLARSKTLVHELSCIENLARVDTLCLDKTGTITEGCMEVLETIPVPGMEGGALAELLGSFTAAAGEDNATAQALRARFGALGGGWQPKAAVPFSSERKWGALVLKDGDEYILGAPEIVLGGGYAAFRGTVEPQLAAGRRVLVLARGHGVLEGGTLQHDPQALGFVVLSDKIRADAPATLAYFKAQGVDVKVISGDNAVSVAEVARRAGVEGAEHYLDMSRVPEDADLRGAAQAHAVFGRVTPQQKRALICALKDTGRTVAMIGDGVNDVLALKDADCSIAMAAGSEAAQHVAQLVLLSSNFSAMPQIVKEGRRVINNIERSATLFLVKNIFSFVVSLVLLFAAMPYPLVPAQISLLSGLLIGVPSFLLTFEPSYGRVRGSFMRSVLLNALPGGLVNVVNLLAVMWIGSGMGLPMEQISTVCTLLAGTAGFMVLLFLCWPLSRWRFAIVAAMGVGFIGACVLLGPLFGLSPLSGRAWTLLGVFAAATPALMCLFVFLVSRVKQRLRRSQRAKHAAGLSATLS</sequence>
<feature type="region of interest" description="Disordered" evidence="6">
    <location>
        <begin position="1"/>
        <end position="22"/>
    </location>
</feature>
<keyword evidence="2 7" id="KW-0812">Transmembrane</keyword>
<dbReference type="Gene3D" id="3.40.1110.10">
    <property type="entry name" value="Calcium-transporting ATPase, cytoplasmic domain N"/>
    <property type="match status" value="1"/>
</dbReference>
<feature type="transmembrane region" description="Helical" evidence="7">
    <location>
        <begin position="227"/>
        <end position="250"/>
    </location>
</feature>
<dbReference type="PRINTS" id="PR00119">
    <property type="entry name" value="CATATPASE"/>
</dbReference>
<dbReference type="Gene3D" id="3.40.50.1000">
    <property type="entry name" value="HAD superfamily/HAD-like"/>
    <property type="match status" value="1"/>
</dbReference>
<dbReference type="PROSITE" id="PS01229">
    <property type="entry name" value="COF_2"/>
    <property type="match status" value="1"/>
</dbReference>
<dbReference type="SUPFAM" id="SSF81653">
    <property type="entry name" value="Calcium ATPase, transduction domain A"/>
    <property type="match status" value="1"/>
</dbReference>
<gene>
    <name evidence="9" type="ORF">TQ39_02250</name>
</gene>
<comment type="subcellular location">
    <subcellularLocation>
        <location evidence="1">Membrane</location>
        <topology evidence="1">Multi-pass membrane protein</topology>
    </subcellularLocation>
</comment>
<dbReference type="GO" id="GO:0005524">
    <property type="term" value="F:ATP binding"/>
    <property type="evidence" value="ECO:0007669"/>
    <property type="project" value="InterPro"/>
</dbReference>
<protein>
    <submittedName>
        <fullName evidence="9">Hydrolase</fullName>
    </submittedName>
</protein>
<dbReference type="EMBL" id="JXXK01000002">
    <property type="protein sequence ID" value="KJF41065.1"/>
    <property type="molecule type" value="Genomic_DNA"/>
</dbReference>
<evidence type="ECO:0000256" key="6">
    <source>
        <dbReference type="SAM" id="MobiDB-lite"/>
    </source>
</evidence>
<keyword evidence="10" id="KW-1185">Reference proteome</keyword>
<feature type="transmembrane region" description="Helical" evidence="7">
    <location>
        <begin position="608"/>
        <end position="629"/>
    </location>
</feature>
<dbReference type="GO" id="GO:0016020">
    <property type="term" value="C:membrane"/>
    <property type="evidence" value="ECO:0007669"/>
    <property type="project" value="UniProtKB-SubCell"/>
</dbReference>
<dbReference type="SUPFAM" id="SSF56784">
    <property type="entry name" value="HAD-like"/>
    <property type="match status" value="1"/>
</dbReference>
<proteinExistence type="predicted"/>
<feature type="transmembrane region" description="Helical" evidence="7">
    <location>
        <begin position="703"/>
        <end position="724"/>
    </location>
</feature>
<dbReference type="InterPro" id="IPR059000">
    <property type="entry name" value="ATPase_P-type_domA"/>
</dbReference>
<evidence type="ECO:0000313" key="10">
    <source>
        <dbReference type="Proteomes" id="UP000032483"/>
    </source>
</evidence>
<feature type="transmembrane region" description="Helical" evidence="7">
    <location>
        <begin position="731"/>
        <end position="755"/>
    </location>
</feature>
<reference evidence="9" key="1">
    <citation type="submission" date="2015-02" db="EMBL/GenBank/DDBJ databases">
        <title>A novel member of the family Ruminococcaceae isolated from human feces.</title>
        <authorList>
            <person name="Shkoporov A.N."/>
            <person name="Chaplin A.V."/>
            <person name="Motuzova O.V."/>
            <person name="Kafarskaia L.I."/>
            <person name="Khokhlova E.V."/>
            <person name="Efimov B.A."/>
        </authorList>
    </citation>
    <scope>NUCLEOTIDE SEQUENCE [LARGE SCALE GENOMIC DNA]</scope>
    <source>
        <strain evidence="9">585-1</strain>
    </source>
</reference>
<feature type="transmembrane region" description="Helical" evidence="7">
    <location>
        <begin position="262"/>
        <end position="289"/>
    </location>
</feature>
<dbReference type="InterPro" id="IPR044492">
    <property type="entry name" value="P_typ_ATPase_HD_dom"/>
</dbReference>
<keyword evidence="4 7" id="KW-1133">Transmembrane helix</keyword>
<evidence type="ECO:0000256" key="1">
    <source>
        <dbReference type="ARBA" id="ARBA00004141"/>
    </source>
</evidence>
<dbReference type="InterPro" id="IPR023299">
    <property type="entry name" value="ATPase_P-typ_cyto_dom_N"/>
</dbReference>
<feature type="transmembrane region" description="Helical" evidence="7">
    <location>
        <begin position="635"/>
        <end position="655"/>
    </location>
</feature>
<feature type="domain" description="P-type ATPase A" evidence="8">
    <location>
        <begin position="114"/>
        <end position="208"/>
    </location>
</feature>
<dbReference type="SFLD" id="SFLDG00002">
    <property type="entry name" value="C1.7:_P-type_atpase_like"/>
    <property type="match status" value="1"/>
</dbReference>
<dbReference type="InterPro" id="IPR008250">
    <property type="entry name" value="ATPase_P-typ_transduc_dom_A_sf"/>
</dbReference>
<dbReference type="AlphaFoldDB" id="A0A0D8J261"/>
<evidence type="ECO:0000256" key="2">
    <source>
        <dbReference type="ARBA" id="ARBA00022692"/>
    </source>
</evidence>
<feature type="transmembrane region" description="Helical" evidence="7">
    <location>
        <begin position="57"/>
        <end position="75"/>
    </location>
</feature>
<feature type="transmembrane region" description="Helical" evidence="7">
    <location>
        <begin position="667"/>
        <end position="691"/>
    </location>
</feature>
<dbReference type="SUPFAM" id="SSF81665">
    <property type="entry name" value="Calcium ATPase, transmembrane domain M"/>
    <property type="match status" value="1"/>
</dbReference>
<evidence type="ECO:0000313" key="9">
    <source>
        <dbReference type="EMBL" id="KJF41065.1"/>
    </source>
</evidence>
<dbReference type="InterPro" id="IPR018303">
    <property type="entry name" value="ATPase_P-typ_P_site"/>
</dbReference>
<accession>A0A0D8J261</accession>
<keyword evidence="5 7" id="KW-0472">Membrane</keyword>
<dbReference type="GeneID" id="42855456"/>
<organism evidence="9 10">
    <name type="scientific">Ruthenibacterium lactatiformans</name>
    <dbReference type="NCBI Taxonomy" id="1550024"/>
    <lineage>
        <taxon>Bacteria</taxon>
        <taxon>Bacillati</taxon>
        <taxon>Bacillota</taxon>
        <taxon>Clostridia</taxon>
        <taxon>Eubacteriales</taxon>
        <taxon>Oscillospiraceae</taxon>
        <taxon>Ruthenibacterium</taxon>
    </lineage>
</organism>
<dbReference type="InterPro" id="IPR036412">
    <property type="entry name" value="HAD-like_sf"/>
</dbReference>
<dbReference type="InterPro" id="IPR001757">
    <property type="entry name" value="P_typ_ATPase"/>
</dbReference>
<evidence type="ECO:0000256" key="7">
    <source>
        <dbReference type="SAM" id="Phobius"/>
    </source>
</evidence>
<comment type="caution">
    <text evidence="9">The sequence shown here is derived from an EMBL/GenBank/DDBJ whole genome shotgun (WGS) entry which is preliminary data.</text>
</comment>
<dbReference type="GO" id="GO:0016887">
    <property type="term" value="F:ATP hydrolysis activity"/>
    <property type="evidence" value="ECO:0007669"/>
    <property type="project" value="InterPro"/>
</dbReference>
<dbReference type="SFLD" id="SFLDS00003">
    <property type="entry name" value="Haloacid_Dehalogenase"/>
    <property type="match status" value="1"/>
</dbReference>
<evidence type="ECO:0000256" key="4">
    <source>
        <dbReference type="ARBA" id="ARBA00022989"/>
    </source>
</evidence>
<feature type="transmembrane region" description="Helical" evidence="7">
    <location>
        <begin position="81"/>
        <end position="99"/>
    </location>
</feature>
<evidence type="ECO:0000256" key="5">
    <source>
        <dbReference type="ARBA" id="ARBA00023136"/>
    </source>
</evidence>
<dbReference type="NCBIfam" id="TIGR01494">
    <property type="entry name" value="ATPase_P-type"/>
    <property type="match status" value="2"/>
</dbReference>
<dbReference type="PATRIC" id="fig|1550024.3.peg.500"/>
<dbReference type="InterPro" id="IPR023298">
    <property type="entry name" value="ATPase_P-typ_TM_dom_sf"/>
</dbReference>
<name>A0A0D8J261_9FIRM</name>
<dbReference type="Pfam" id="PF00122">
    <property type="entry name" value="E1-E2_ATPase"/>
    <property type="match status" value="1"/>
</dbReference>
<evidence type="ECO:0000259" key="8">
    <source>
        <dbReference type="Pfam" id="PF00122"/>
    </source>
</evidence>
<evidence type="ECO:0000256" key="3">
    <source>
        <dbReference type="ARBA" id="ARBA00022967"/>
    </source>
</evidence>
<dbReference type="Gene3D" id="1.20.1110.10">
    <property type="entry name" value="Calcium-transporting ATPase, transmembrane domain"/>
    <property type="match status" value="1"/>
</dbReference>
<dbReference type="Proteomes" id="UP000032483">
    <property type="component" value="Unassembled WGS sequence"/>
</dbReference>